<evidence type="ECO:0000313" key="2">
    <source>
        <dbReference type="EMBL" id="GBN90835.1"/>
    </source>
</evidence>
<feature type="region of interest" description="Disordered" evidence="1">
    <location>
        <begin position="1"/>
        <end position="44"/>
    </location>
</feature>
<dbReference type="AlphaFoldDB" id="A0A4Y2SVD0"/>
<comment type="caution">
    <text evidence="2">The sequence shown here is derived from an EMBL/GenBank/DDBJ whole genome shotgun (WGS) entry which is preliminary data.</text>
</comment>
<evidence type="ECO:0000313" key="3">
    <source>
        <dbReference type="Proteomes" id="UP000499080"/>
    </source>
</evidence>
<reference evidence="2 3" key="1">
    <citation type="journal article" date="2019" name="Sci. Rep.">
        <title>Orb-weaving spider Araneus ventricosus genome elucidates the spidroin gene catalogue.</title>
        <authorList>
            <person name="Kono N."/>
            <person name="Nakamura H."/>
            <person name="Ohtoshi R."/>
            <person name="Moran D.A.P."/>
            <person name="Shinohara A."/>
            <person name="Yoshida Y."/>
            <person name="Fujiwara M."/>
            <person name="Mori M."/>
            <person name="Tomita M."/>
            <person name="Arakawa K."/>
        </authorList>
    </citation>
    <scope>NUCLEOTIDE SEQUENCE [LARGE SCALE GENOMIC DNA]</scope>
</reference>
<dbReference type="Proteomes" id="UP000499080">
    <property type="component" value="Unassembled WGS sequence"/>
</dbReference>
<proteinExistence type="predicted"/>
<accession>A0A4Y2SVD0</accession>
<gene>
    <name evidence="2" type="ORF">AVEN_186810_1</name>
</gene>
<protein>
    <submittedName>
        <fullName evidence="2">Uncharacterized protein</fullName>
    </submittedName>
</protein>
<dbReference type="EMBL" id="BGPR01023565">
    <property type="protein sequence ID" value="GBN90835.1"/>
    <property type="molecule type" value="Genomic_DNA"/>
</dbReference>
<name>A0A4Y2SVD0_ARAVE</name>
<evidence type="ECO:0000256" key="1">
    <source>
        <dbReference type="SAM" id="MobiDB-lite"/>
    </source>
</evidence>
<keyword evidence="3" id="KW-1185">Reference proteome</keyword>
<organism evidence="2 3">
    <name type="scientific">Araneus ventricosus</name>
    <name type="common">Orbweaver spider</name>
    <name type="synonym">Epeira ventricosa</name>
    <dbReference type="NCBI Taxonomy" id="182803"/>
    <lineage>
        <taxon>Eukaryota</taxon>
        <taxon>Metazoa</taxon>
        <taxon>Ecdysozoa</taxon>
        <taxon>Arthropoda</taxon>
        <taxon>Chelicerata</taxon>
        <taxon>Arachnida</taxon>
        <taxon>Araneae</taxon>
        <taxon>Araneomorphae</taxon>
        <taxon>Entelegynae</taxon>
        <taxon>Araneoidea</taxon>
        <taxon>Araneidae</taxon>
        <taxon>Araneus</taxon>
    </lineage>
</organism>
<sequence>MQVDKVTETSARGHQGVSRHAKGKGRQETVPPSKSKIGADSGSTDSRKYKLLVLEILLQSQLTVTEVMCISRPVGNSMS</sequence>